<keyword evidence="1" id="KW-0677">Repeat</keyword>
<dbReference type="InterPro" id="IPR019734">
    <property type="entry name" value="TPR_rpt"/>
</dbReference>
<sequence>MPRRGRHTRPRRACPVRHAMPPRSAARLPCVVLAAILTQQLPARAQSGFAEAAAWCARRDPTTPVERAIAGCTWLVRSSMLEPRNISIALANRGYYLAQVLHRHQDALRDYDEAVRIDPTNAIALNGRGTVRSDLGDRIGAMVDYDAAIHFDPRSRDAYNNRGNQRRAQGDLNGAIADYDQALRLNPRNAHAPANRCIVRHRIRERVQAQADCAAAIEAAAHDNPWPHTARAGLALLDGDAQAAAEDAN</sequence>
<reference evidence="4 5" key="1">
    <citation type="journal article" date="2016" name="Microbes Environ.">
        <title>Phylogenetically diverse aerobic anoxygenic phototrophic bacteria isolated from epilithic biofilms in Tama river, Japan.</title>
        <authorList>
            <person name="Hirose S."/>
            <person name="Matsuura K."/>
            <person name="Haruta S."/>
        </authorList>
    </citation>
    <scope>NUCLEOTIDE SEQUENCE [LARGE SCALE GENOMIC DNA]</scope>
    <source>
        <strain evidence="4 5">S08</strain>
    </source>
</reference>
<evidence type="ECO:0000256" key="1">
    <source>
        <dbReference type="ARBA" id="ARBA00022737"/>
    </source>
</evidence>
<accession>A0ABN6NYH4</accession>
<dbReference type="Pfam" id="PF00515">
    <property type="entry name" value="TPR_1"/>
    <property type="match status" value="1"/>
</dbReference>
<dbReference type="PROSITE" id="PS50005">
    <property type="entry name" value="TPR"/>
    <property type="match status" value="1"/>
</dbReference>
<evidence type="ECO:0000256" key="2">
    <source>
        <dbReference type="ARBA" id="ARBA00022803"/>
    </source>
</evidence>
<dbReference type="SMART" id="SM00028">
    <property type="entry name" value="TPR"/>
    <property type="match status" value="3"/>
</dbReference>
<dbReference type="SUPFAM" id="SSF48452">
    <property type="entry name" value="TPR-like"/>
    <property type="match status" value="1"/>
</dbReference>
<name>A0ABN6NYH4_9PROT</name>
<evidence type="ECO:0000313" key="4">
    <source>
        <dbReference type="EMBL" id="BDG71470.1"/>
    </source>
</evidence>
<keyword evidence="2 3" id="KW-0802">TPR repeat</keyword>
<organism evidence="4 5">
    <name type="scientific">Roseomonas fluvialis</name>
    <dbReference type="NCBI Taxonomy" id="1750527"/>
    <lineage>
        <taxon>Bacteria</taxon>
        <taxon>Pseudomonadati</taxon>
        <taxon>Pseudomonadota</taxon>
        <taxon>Alphaproteobacteria</taxon>
        <taxon>Acetobacterales</taxon>
        <taxon>Roseomonadaceae</taxon>
        <taxon>Roseomonas</taxon>
    </lineage>
</organism>
<gene>
    <name evidence="4" type="ORF">Rmf_13990</name>
</gene>
<dbReference type="PANTHER" id="PTHR44858">
    <property type="entry name" value="TETRATRICOPEPTIDE REPEAT PROTEIN 6"/>
    <property type="match status" value="1"/>
</dbReference>
<protein>
    <recommendedName>
        <fullName evidence="6">Tetratricopeptide repeat protein</fullName>
    </recommendedName>
</protein>
<dbReference type="Proteomes" id="UP000831327">
    <property type="component" value="Chromosome"/>
</dbReference>
<feature type="repeat" description="TPR" evidence="3">
    <location>
        <begin position="156"/>
        <end position="189"/>
    </location>
</feature>
<evidence type="ECO:0000313" key="5">
    <source>
        <dbReference type="Proteomes" id="UP000831327"/>
    </source>
</evidence>
<evidence type="ECO:0008006" key="6">
    <source>
        <dbReference type="Google" id="ProtNLM"/>
    </source>
</evidence>
<dbReference type="InterPro" id="IPR011990">
    <property type="entry name" value="TPR-like_helical_dom_sf"/>
</dbReference>
<dbReference type="Gene3D" id="1.25.40.10">
    <property type="entry name" value="Tetratricopeptide repeat domain"/>
    <property type="match status" value="2"/>
</dbReference>
<evidence type="ECO:0000256" key="3">
    <source>
        <dbReference type="PROSITE-ProRule" id="PRU00339"/>
    </source>
</evidence>
<dbReference type="InterPro" id="IPR050498">
    <property type="entry name" value="Ycf3"/>
</dbReference>
<dbReference type="EMBL" id="AP025637">
    <property type="protein sequence ID" value="BDG71470.1"/>
    <property type="molecule type" value="Genomic_DNA"/>
</dbReference>
<keyword evidence="5" id="KW-1185">Reference proteome</keyword>
<proteinExistence type="predicted"/>
<dbReference type="PANTHER" id="PTHR44858:SF1">
    <property type="entry name" value="UDP-N-ACETYLGLUCOSAMINE--PEPTIDE N-ACETYLGLUCOSAMINYLTRANSFERASE SPINDLY-RELATED"/>
    <property type="match status" value="1"/>
</dbReference>